<accession>F9DR60</accession>
<dbReference type="eggNOG" id="ENOG502ZNGM">
    <property type="taxonomic scope" value="Bacteria"/>
</dbReference>
<feature type="transmembrane region" description="Helical" evidence="1">
    <location>
        <begin position="12"/>
        <end position="36"/>
    </location>
</feature>
<organism evidence="2 3">
    <name type="scientific">Sporosarcina newyorkensis 2681</name>
    <dbReference type="NCBI Taxonomy" id="1027292"/>
    <lineage>
        <taxon>Bacteria</taxon>
        <taxon>Bacillati</taxon>
        <taxon>Bacillota</taxon>
        <taxon>Bacilli</taxon>
        <taxon>Bacillales</taxon>
        <taxon>Caryophanaceae</taxon>
        <taxon>Sporosarcina</taxon>
    </lineage>
</organism>
<name>F9DR60_9BACL</name>
<keyword evidence="1" id="KW-0472">Membrane</keyword>
<evidence type="ECO:0000313" key="2">
    <source>
        <dbReference type="EMBL" id="EGQ26749.1"/>
    </source>
</evidence>
<evidence type="ECO:0000256" key="1">
    <source>
        <dbReference type="SAM" id="Phobius"/>
    </source>
</evidence>
<dbReference type="Proteomes" id="UP000005316">
    <property type="component" value="Unassembled WGS sequence"/>
</dbReference>
<dbReference type="OrthoDB" id="3010350at2"/>
<gene>
    <name evidence="2" type="ORF">HMPREF9372_1290</name>
</gene>
<protein>
    <submittedName>
        <fullName evidence="2">Uncharacterized protein</fullName>
    </submittedName>
</protein>
<feature type="transmembrane region" description="Helical" evidence="1">
    <location>
        <begin position="42"/>
        <end position="64"/>
    </location>
</feature>
<dbReference type="EMBL" id="AFPZ01000034">
    <property type="protein sequence ID" value="EGQ26749.1"/>
    <property type="molecule type" value="Genomic_DNA"/>
</dbReference>
<dbReference type="AlphaFoldDB" id="F9DR60"/>
<evidence type="ECO:0000313" key="3">
    <source>
        <dbReference type="Proteomes" id="UP000005316"/>
    </source>
</evidence>
<reference evidence="2 3" key="1">
    <citation type="submission" date="2011-04" db="EMBL/GenBank/DDBJ databases">
        <authorList>
            <person name="Muzny D."/>
            <person name="Qin X."/>
            <person name="Deng J."/>
            <person name="Jiang H."/>
            <person name="Liu Y."/>
            <person name="Qu J."/>
            <person name="Song X.-Z."/>
            <person name="Zhang L."/>
            <person name="Thornton R."/>
            <person name="Coyle M."/>
            <person name="Francisco L."/>
            <person name="Jackson L."/>
            <person name="Javaid M."/>
            <person name="Korchina V."/>
            <person name="Kovar C."/>
            <person name="Mata R."/>
            <person name="Mathew T."/>
            <person name="Ngo R."/>
            <person name="Nguyen L."/>
            <person name="Nguyen N."/>
            <person name="Okwuonu G."/>
            <person name="Ongeri F."/>
            <person name="Pham C."/>
            <person name="Simmons D."/>
            <person name="Wilczek-Boney K."/>
            <person name="Hale W."/>
            <person name="Jakkamsetti A."/>
            <person name="Pham P."/>
            <person name="Ruth R."/>
            <person name="San Lucas F."/>
            <person name="Warren J."/>
            <person name="Zhang J."/>
            <person name="Zhao Z."/>
            <person name="Zhou C."/>
            <person name="Zhu D."/>
            <person name="Lee S."/>
            <person name="Bess C."/>
            <person name="Blankenburg K."/>
            <person name="Forbes L."/>
            <person name="Fu Q."/>
            <person name="Gubbala S."/>
            <person name="Hirani K."/>
            <person name="Jayaseelan J.C."/>
            <person name="Lara F."/>
            <person name="Munidasa M."/>
            <person name="Palculict T."/>
            <person name="Patil S."/>
            <person name="Pu L.-L."/>
            <person name="Saada N."/>
            <person name="Tang L."/>
            <person name="Weissenberger G."/>
            <person name="Zhu Y."/>
            <person name="Hemphill L."/>
            <person name="Shang Y."/>
            <person name="Youmans B."/>
            <person name="Ayvaz T."/>
            <person name="Ross M."/>
            <person name="Santibanez J."/>
            <person name="Aqrawi P."/>
            <person name="Gross S."/>
            <person name="Joshi V."/>
            <person name="Fowler G."/>
            <person name="Nazareth L."/>
            <person name="Reid J."/>
            <person name="Worley K."/>
            <person name="Petrosino J."/>
            <person name="Highlander S."/>
            <person name="Gibbs R."/>
        </authorList>
    </citation>
    <scope>NUCLEOTIDE SEQUENCE [LARGE SCALE GENOMIC DNA]</scope>
    <source>
        <strain evidence="2 3">2681</strain>
    </source>
</reference>
<comment type="caution">
    <text evidence="2">The sequence shown here is derived from an EMBL/GenBank/DDBJ whole genome shotgun (WGS) entry which is preliminary data.</text>
</comment>
<keyword evidence="1" id="KW-0812">Transmembrane</keyword>
<dbReference type="RefSeq" id="WP_009766157.1">
    <property type="nucleotide sequence ID" value="NZ_GL982997.1"/>
</dbReference>
<sequence>MNDKFQSDIFKTLATAIFAGISYLGADCFQITSLLFNFSDPMWHVTVSVAIYTAILNSLLLFLLSKRTSVKVNITERKDKSNKISLTDKPRTTEIKIAVRGNLSKITGMIEVIFPKWVDIMTKGSPDLKQCEDDSQKYFIDLSGIVENSQSEVSLFYFDITMNPLYEETGRSGEIIAKIHGNSLRYSKNTSKLTIHYKTE</sequence>
<proteinExistence type="predicted"/>
<dbReference type="HOGENOM" id="CLU_1365493_0_0_9"/>
<keyword evidence="1" id="KW-1133">Transmembrane helix</keyword>